<dbReference type="InterPro" id="IPR042185">
    <property type="entry name" value="Serpin_sf_2"/>
</dbReference>
<accession>A0A1L7RM43</accession>
<dbReference type="InterPro" id="IPR036186">
    <property type="entry name" value="Serpin_sf"/>
</dbReference>
<dbReference type="RefSeq" id="WP_210579028.1">
    <property type="nucleotide sequence ID" value="NZ_LK995474.1"/>
</dbReference>
<dbReference type="InterPro" id="IPR023795">
    <property type="entry name" value="Serpin_CS"/>
</dbReference>
<keyword evidence="3" id="KW-0812">Transmembrane</keyword>
<dbReference type="PROSITE" id="PS00284">
    <property type="entry name" value="SERPIN"/>
    <property type="match status" value="1"/>
</dbReference>
<dbReference type="GO" id="GO:0004867">
    <property type="term" value="F:serine-type endopeptidase inhibitor activity"/>
    <property type="evidence" value="ECO:0007669"/>
    <property type="project" value="InterPro"/>
</dbReference>
<sequence>MASNDAAPDPFPSASTTPSAPAPGRGTRGLSRRRALALPPAIAALVALGGCGVFGGSARAQAYDTDAVHREIPLEEAPGAPDAATACAALSESLLRFRLGEEPGANALTCPVGTALTIALLYAGSDAPADGVEELLGVSAVEAADADSGTTRDLTWSALQNSLLIYEPTEAQLKNFNPKAIPETPLLHIANRVLLVGDDPAVEQSYLDAAREWYAATTEHTARSNAKAALDAWAKLHTGGLIKSSGIEITEDTRLVLQNALLFAAQWAWPFNANDTADEAFTLSDGAVVTARLMHDRFFLPYVQGEGWRAVRLQYAEGSGRNVMDVILPDAGTAPADLPTCTWASASAALDAYAYEHPYEQLHEVRLALPTFDLAPGPVDLLAFLKAQGIELDSLEHIGENLEVDQAVQQVRLMVKEEGTMAGALTEMEIADSAVNTTPDEAVSFTVDHPFVVRIFDQMTGLVLIEGVIMDPTAAAE</sequence>
<dbReference type="GO" id="GO:0005615">
    <property type="term" value="C:extracellular space"/>
    <property type="evidence" value="ECO:0007669"/>
    <property type="project" value="InterPro"/>
</dbReference>
<evidence type="ECO:0000313" key="5">
    <source>
        <dbReference type="EMBL" id="CED90538.1"/>
    </source>
</evidence>
<organism evidence="5">
    <name type="scientific">Actinomyces succiniciruminis</name>
    <dbReference type="NCBI Taxonomy" id="1522002"/>
    <lineage>
        <taxon>Bacteria</taxon>
        <taxon>Bacillati</taxon>
        <taxon>Actinomycetota</taxon>
        <taxon>Actinomycetes</taxon>
        <taxon>Actinomycetales</taxon>
        <taxon>Actinomycetaceae</taxon>
        <taxon>Actinomyces</taxon>
    </lineage>
</organism>
<proteinExistence type="inferred from homology"/>
<dbReference type="InterPro" id="IPR023796">
    <property type="entry name" value="Serpin_dom"/>
</dbReference>
<dbReference type="PANTHER" id="PTHR11461:SF211">
    <property type="entry name" value="GH10112P-RELATED"/>
    <property type="match status" value="1"/>
</dbReference>
<dbReference type="Gene3D" id="3.30.497.10">
    <property type="entry name" value="Antithrombin, subunit I, domain 2"/>
    <property type="match status" value="1"/>
</dbReference>
<dbReference type="InterPro" id="IPR042178">
    <property type="entry name" value="Serpin_sf_1"/>
</dbReference>
<feature type="domain" description="Serpin" evidence="4">
    <location>
        <begin position="92"/>
        <end position="472"/>
    </location>
</feature>
<dbReference type="EMBL" id="LK995474">
    <property type="protein sequence ID" value="CED90538.1"/>
    <property type="molecule type" value="Genomic_DNA"/>
</dbReference>
<dbReference type="PROSITE" id="PS51318">
    <property type="entry name" value="TAT"/>
    <property type="match status" value="1"/>
</dbReference>
<evidence type="ECO:0000256" key="1">
    <source>
        <dbReference type="RuleBase" id="RU000411"/>
    </source>
</evidence>
<dbReference type="SUPFAM" id="SSF56574">
    <property type="entry name" value="Serpins"/>
    <property type="match status" value="1"/>
</dbReference>
<reference evidence="5" key="1">
    <citation type="submission" date="2014-07" db="EMBL/GenBank/DDBJ databases">
        <authorList>
            <person name="Zhang J.E."/>
            <person name="Yang H."/>
            <person name="Guo J."/>
            <person name="Deng Z."/>
            <person name="Luo H."/>
            <person name="Luo M."/>
            <person name="Zhao B."/>
        </authorList>
    </citation>
    <scope>NUCLEOTIDE SEQUENCE</scope>
    <source>
        <strain evidence="5">AM4</strain>
    </source>
</reference>
<evidence type="ECO:0000256" key="3">
    <source>
        <dbReference type="SAM" id="Phobius"/>
    </source>
</evidence>
<feature type="compositionally biased region" description="Low complexity" evidence="2">
    <location>
        <begin position="1"/>
        <end position="29"/>
    </location>
</feature>
<dbReference type="InterPro" id="IPR006311">
    <property type="entry name" value="TAT_signal"/>
</dbReference>
<keyword evidence="3" id="KW-1133">Transmembrane helix</keyword>
<dbReference type="Gene3D" id="2.30.39.10">
    <property type="entry name" value="Alpha-1-antitrypsin, domain 1"/>
    <property type="match status" value="1"/>
</dbReference>
<dbReference type="AlphaFoldDB" id="A0A1L7RM43"/>
<dbReference type="InterPro" id="IPR000215">
    <property type="entry name" value="Serpin_fam"/>
</dbReference>
<feature type="region of interest" description="Disordered" evidence="2">
    <location>
        <begin position="1"/>
        <end position="31"/>
    </location>
</feature>
<gene>
    <name evidence="5" type="ORF">AAM4_0643</name>
</gene>
<comment type="similarity">
    <text evidence="1">Belongs to the serpin family.</text>
</comment>
<feature type="transmembrane region" description="Helical" evidence="3">
    <location>
        <begin position="35"/>
        <end position="55"/>
    </location>
</feature>
<dbReference type="SMART" id="SM00093">
    <property type="entry name" value="SERPIN"/>
    <property type="match status" value="1"/>
</dbReference>
<name>A0A1L7RM43_9ACTO</name>
<dbReference type="PANTHER" id="PTHR11461">
    <property type="entry name" value="SERINE PROTEASE INHIBITOR, SERPIN"/>
    <property type="match status" value="1"/>
</dbReference>
<evidence type="ECO:0000259" key="4">
    <source>
        <dbReference type="SMART" id="SM00093"/>
    </source>
</evidence>
<keyword evidence="3" id="KW-0472">Membrane</keyword>
<evidence type="ECO:0000256" key="2">
    <source>
        <dbReference type="SAM" id="MobiDB-lite"/>
    </source>
</evidence>
<dbReference type="Pfam" id="PF00079">
    <property type="entry name" value="Serpin"/>
    <property type="match status" value="1"/>
</dbReference>
<protein>
    <submittedName>
        <fullName evidence="5">Tat pathway signal sequence domain protein</fullName>
    </submittedName>
</protein>